<organism evidence="2 3">
    <name type="scientific">Vanrija pseudolonga</name>
    <dbReference type="NCBI Taxonomy" id="143232"/>
    <lineage>
        <taxon>Eukaryota</taxon>
        <taxon>Fungi</taxon>
        <taxon>Dikarya</taxon>
        <taxon>Basidiomycota</taxon>
        <taxon>Agaricomycotina</taxon>
        <taxon>Tremellomycetes</taxon>
        <taxon>Trichosporonales</taxon>
        <taxon>Trichosporonaceae</taxon>
        <taxon>Vanrija</taxon>
    </lineage>
</organism>
<gene>
    <name evidence="2" type="ORF">LOC62_07G009469</name>
</gene>
<proteinExistence type="predicted"/>
<dbReference type="RefSeq" id="XP_062632007.1">
    <property type="nucleotide sequence ID" value="XM_062776023.1"/>
</dbReference>
<dbReference type="Proteomes" id="UP000827549">
    <property type="component" value="Chromosome 7"/>
</dbReference>
<feature type="compositionally biased region" description="Low complexity" evidence="1">
    <location>
        <begin position="843"/>
        <end position="852"/>
    </location>
</feature>
<accession>A0AAF0YKE7</accession>
<feature type="region of interest" description="Disordered" evidence="1">
    <location>
        <begin position="696"/>
        <end position="720"/>
    </location>
</feature>
<dbReference type="GeneID" id="87812630"/>
<feature type="region of interest" description="Disordered" evidence="1">
    <location>
        <begin position="992"/>
        <end position="1014"/>
    </location>
</feature>
<feature type="region of interest" description="Disordered" evidence="1">
    <location>
        <begin position="238"/>
        <end position="313"/>
    </location>
</feature>
<feature type="region of interest" description="Disordered" evidence="1">
    <location>
        <begin position="837"/>
        <end position="856"/>
    </location>
</feature>
<protein>
    <submittedName>
        <fullName evidence="2">Uncharacterized protein</fullName>
    </submittedName>
</protein>
<feature type="compositionally biased region" description="Basic residues" evidence="1">
    <location>
        <begin position="249"/>
        <end position="262"/>
    </location>
</feature>
<keyword evidence="3" id="KW-1185">Reference proteome</keyword>
<feature type="region of interest" description="Disordered" evidence="1">
    <location>
        <begin position="625"/>
        <end position="658"/>
    </location>
</feature>
<feature type="region of interest" description="Disordered" evidence="1">
    <location>
        <begin position="108"/>
        <end position="143"/>
    </location>
</feature>
<feature type="compositionally biased region" description="Polar residues" evidence="1">
    <location>
        <begin position="810"/>
        <end position="828"/>
    </location>
</feature>
<feature type="compositionally biased region" description="Basic and acidic residues" evidence="1">
    <location>
        <begin position="1000"/>
        <end position="1014"/>
    </location>
</feature>
<feature type="region of interest" description="Disordered" evidence="1">
    <location>
        <begin position="733"/>
        <end position="763"/>
    </location>
</feature>
<evidence type="ECO:0000313" key="2">
    <source>
        <dbReference type="EMBL" id="WOO85981.1"/>
    </source>
</evidence>
<dbReference type="EMBL" id="CP086720">
    <property type="protein sequence ID" value="WOO85981.1"/>
    <property type="molecule type" value="Genomic_DNA"/>
</dbReference>
<feature type="compositionally biased region" description="Basic residues" evidence="1">
    <location>
        <begin position="700"/>
        <end position="710"/>
    </location>
</feature>
<evidence type="ECO:0000256" key="1">
    <source>
        <dbReference type="SAM" id="MobiDB-lite"/>
    </source>
</evidence>
<feature type="compositionally biased region" description="Basic residues" evidence="1">
    <location>
        <begin position="116"/>
        <end position="127"/>
    </location>
</feature>
<evidence type="ECO:0000313" key="3">
    <source>
        <dbReference type="Proteomes" id="UP000827549"/>
    </source>
</evidence>
<feature type="compositionally biased region" description="Basic residues" evidence="1">
    <location>
        <begin position="629"/>
        <end position="639"/>
    </location>
</feature>
<feature type="region of interest" description="Disordered" evidence="1">
    <location>
        <begin position="863"/>
        <end position="911"/>
    </location>
</feature>
<sequence>MSRHTQPQHNVPDPAVVHAHLESLSPPDLYTFPFHIARHEDPWSELKPFLDRWFKDGDIVTFVGLTAMYGWGADKCTAACDGETTGFLYAGMAYHAAAAERAAAELAAEEAEPTVKKTRKRKARSKTKKTEGAAMDPEASPPHPLPRIADIQALHQSSVGHDLYTFPLVVRSTDPVTELAMWFDVRRKILIDLTHSMAHGTRPAETCTARCDANSTRYLDAGMAYHIAAAERAAAELAADGPDGDETKGRKRNRKKGKHKSKARGDGTDGDTEPPITEADNTGADATPTSYDDGNAEGSEDEHTIDDNDQDSSDQIFQRKGASAKLNSLTDGSTRTCFCETCVNPPGRLARLDDSDLEDWVDEGELAAVLFLYNPPDNHSFFFDRSLVPFFEKTLNAEEQDGPAPSRYCTPDCIITLNGQPAPRHYMCLWDSQQGLLIAALAFHSAVAHRYSVGPSVVLAAATVTAVRVGLNERWIRRMRVVAPHLLVTFKTDDATTLLLPKVEDMHSSNSPFASDNISSSSLASSLGTADVSVRVSDMNGQSINADAATPASTGNSIPGGQIEVSMTIFRSPKSSAPAAQGIDDSNVHDHQTALVQTPGEEPVAQPVEPSATALAAVLDETTPTKLATPKKKRVRRKASTAPVGLAPPPVPQPSTEEVEDVADVPPTEEKLAKLAEAYAAKSIDELVAEIEAAGEPSPVKKKPKVRKGSTRPGDLVGAGLPNVRAAKTADALPALPPTGEPTAGRLSHVNTKPTEDETATASATIPAVRPVVSEEHAATPPVTPKKFNLRKGSTVPAAMATELGEPNVPTLNPNTTAGDMNSMNNGEKASRLVPPALEETTSSSSSSAASSRPQTPVGISIAINAVTPAAPETPKKRRVRRKGSTAPTEPAAEDSTSVHDGSPLPSIDVAPTEEEMARLVDEYAAKSLDELVAEIEAVGALPKKKPKRRKGSTVPETVMCRAATAATASTSTGVSAAETRRMPQTCYCKSCENPPARWKRIDDTESERSEHSE</sequence>
<name>A0AAF0YKE7_9TREE</name>
<feature type="region of interest" description="Disordered" evidence="1">
    <location>
        <begin position="800"/>
        <end position="829"/>
    </location>
</feature>
<dbReference type="AlphaFoldDB" id="A0AAF0YKE7"/>
<reference evidence="2" key="1">
    <citation type="submission" date="2023-10" db="EMBL/GenBank/DDBJ databases">
        <authorList>
            <person name="Noh H."/>
        </authorList>
    </citation>
    <scope>NUCLEOTIDE SEQUENCE</scope>
    <source>
        <strain evidence="2">DUCC4014</strain>
    </source>
</reference>